<accession>A0A3D9SKS3</accession>
<dbReference type="InterPro" id="IPR036890">
    <property type="entry name" value="HATPase_C_sf"/>
</dbReference>
<proteinExistence type="predicted"/>
<evidence type="ECO:0000313" key="3">
    <source>
        <dbReference type="EMBL" id="REE96307.1"/>
    </source>
</evidence>
<dbReference type="PANTHER" id="PTHR35526">
    <property type="entry name" value="ANTI-SIGMA-F FACTOR RSBW-RELATED"/>
    <property type="match status" value="1"/>
</dbReference>
<evidence type="ECO:0000256" key="1">
    <source>
        <dbReference type="ARBA" id="ARBA00022527"/>
    </source>
</evidence>
<dbReference type="AlphaFoldDB" id="A0A3D9SKS3"/>
<gene>
    <name evidence="3" type="ORF">DFJ69_1737</name>
</gene>
<dbReference type="PANTHER" id="PTHR35526:SF3">
    <property type="entry name" value="ANTI-SIGMA-F FACTOR RSBW"/>
    <property type="match status" value="1"/>
</dbReference>
<organism evidence="3 4">
    <name type="scientific">Thermomonospora umbrina</name>
    <dbReference type="NCBI Taxonomy" id="111806"/>
    <lineage>
        <taxon>Bacteria</taxon>
        <taxon>Bacillati</taxon>
        <taxon>Actinomycetota</taxon>
        <taxon>Actinomycetes</taxon>
        <taxon>Streptosporangiales</taxon>
        <taxon>Thermomonosporaceae</taxon>
        <taxon>Thermomonospora</taxon>
    </lineage>
</organism>
<keyword evidence="1" id="KW-0418">Kinase</keyword>
<dbReference type="SUPFAM" id="SSF55874">
    <property type="entry name" value="ATPase domain of HSP90 chaperone/DNA topoisomerase II/histidine kinase"/>
    <property type="match status" value="1"/>
</dbReference>
<feature type="domain" description="Histidine kinase/HSP90-like ATPase" evidence="2">
    <location>
        <begin position="31"/>
        <end position="143"/>
    </location>
</feature>
<dbReference type="InterPro" id="IPR050267">
    <property type="entry name" value="Anti-sigma-factor_SerPK"/>
</dbReference>
<sequence>MRTALVEGVRLLDGLRMSEVVRFPSTTAPPDTPVSVREVRHWLQGRLAGTHVDLGDVKVIAAEIGTNAILHTASGAEGGCLWLAVCVTRDRVCLEFTDDGGSSTVPNVNAHPDENGRGLRLVKALSCAWGWDRHADGRTTVRVELPRSRPPKTQNQNLTMGP</sequence>
<dbReference type="Pfam" id="PF13581">
    <property type="entry name" value="HATPase_c_2"/>
    <property type="match status" value="1"/>
</dbReference>
<evidence type="ECO:0000313" key="4">
    <source>
        <dbReference type="Proteomes" id="UP000256661"/>
    </source>
</evidence>
<dbReference type="EMBL" id="QTTT01000001">
    <property type="protein sequence ID" value="REE96307.1"/>
    <property type="molecule type" value="Genomic_DNA"/>
</dbReference>
<dbReference type="RefSeq" id="WP_170177580.1">
    <property type="nucleotide sequence ID" value="NZ_QTTT01000001.1"/>
</dbReference>
<protein>
    <submittedName>
        <fullName evidence="3">Anti-sigma regulatory factor (Ser/Thr protein kinase)</fullName>
    </submittedName>
</protein>
<keyword evidence="1" id="KW-0723">Serine/threonine-protein kinase</keyword>
<keyword evidence="4" id="KW-1185">Reference proteome</keyword>
<name>A0A3D9SKS3_9ACTN</name>
<dbReference type="Proteomes" id="UP000256661">
    <property type="component" value="Unassembled WGS sequence"/>
</dbReference>
<dbReference type="Gene3D" id="3.30.565.10">
    <property type="entry name" value="Histidine kinase-like ATPase, C-terminal domain"/>
    <property type="match status" value="1"/>
</dbReference>
<reference evidence="3 4" key="1">
    <citation type="submission" date="2018-08" db="EMBL/GenBank/DDBJ databases">
        <title>Sequencing the genomes of 1000 actinobacteria strains.</title>
        <authorList>
            <person name="Klenk H.-P."/>
        </authorList>
    </citation>
    <scope>NUCLEOTIDE SEQUENCE [LARGE SCALE GENOMIC DNA]</scope>
    <source>
        <strain evidence="3 4">DSM 43927</strain>
    </source>
</reference>
<keyword evidence="1" id="KW-0808">Transferase</keyword>
<comment type="caution">
    <text evidence="3">The sequence shown here is derived from an EMBL/GenBank/DDBJ whole genome shotgun (WGS) entry which is preliminary data.</text>
</comment>
<evidence type="ECO:0000259" key="2">
    <source>
        <dbReference type="Pfam" id="PF13581"/>
    </source>
</evidence>
<dbReference type="GO" id="GO:0004674">
    <property type="term" value="F:protein serine/threonine kinase activity"/>
    <property type="evidence" value="ECO:0007669"/>
    <property type="project" value="UniProtKB-KW"/>
</dbReference>
<dbReference type="InterPro" id="IPR003594">
    <property type="entry name" value="HATPase_dom"/>
</dbReference>
<dbReference type="CDD" id="cd16936">
    <property type="entry name" value="HATPase_RsbW-like"/>
    <property type="match status" value="1"/>
</dbReference>